<sequence length="134" mass="15129">MAKVIQGWQLIGQRNGKPLYRYIKGDHWYSGPARSLKSTVPPITQRHEYNALPTLTMEQAMNLKPGDACPKCRGSGIYRWHDSSRRRVGSSTCYWCNDARTGGNRRGKGWIDQRDLVYIFGAAAEGRLNLTISA</sequence>
<protein>
    <submittedName>
        <fullName evidence="1">Uncharacterized protein</fullName>
    </submittedName>
</protein>
<dbReference type="Proteomes" id="UP001159257">
    <property type="component" value="Unassembled WGS sequence"/>
</dbReference>
<organism evidence="1 2">
    <name type="scientific">Marinobacterium sediminicola</name>
    <dbReference type="NCBI Taxonomy" id="518898"/>
    <lineage>
        <taxon>Bacteria</taxon>
        <taxon>Pseudomonadati</taxon>
        <taxon>Pseudomonadota</taxon>
        <taxon>Gammaproteobacteria</taxon>
        <taxon>Oceanospirillales</taxon>
        <taxon>Oceanospirillaceae</taxon>
        <taxon>Marinobacterium</taxon>
    </lineage>
</organism>
<reference evidence="1 2" key="1">
    <citation type="submission" date="2017-05" db="EMBL/GenBank/DDBJ databases">
        <authorList>
            <person name="Varghese N."/>
            <person name="Submissions S."/>
        </authorList>
    </citation>
    <scope>NUCLEOTIDE SEQUENCE [LARGE SCALE GENOMIC DNA]</scope>
    <source>
        <strain evidence="1 2">CGMCC 1.7287</strain>
    </source>
</reference>
<evidence type="ECO:0000313" key="1">
    <source>
        <dbReference type="EMBL" id="SMR73076.1"/>
    </source>
</evidence>
<comment type="caution">
    <text evidence="1">The sequence shown here is derived from an EMBL/GenBank/DDBJ whole genome shotgun (WGS) entry which is preliminary data.</text>
</comment>
<gene>
    <name evidence="1" type="ORF">SAMN04487964_10315</name>
</gene>
<dbReference type="EMBL" id="FXWV01000003">
    <property type="protein sequence ID" value="SMR73076.1"/>
    <property type="molecule type" value="Genomic_DNA"/>
</dbReference>
<evidence type="ECO:0000313" key="2">
    <source>
        <dbReference type="Proteomes" id="UP001159257"/>
    </source>
</evidence>
<name>A0ABY1RXN2_9GAMM</name>
<accession>A0ABY1RXN2</accession>
<proteinExistence type="predicted"/>
<keyword evidence="2" id="KW-1185">Reference proteome</keyword>